<keyword evidence="5" id="KW-0119">Carbohydrate metabolism</keyword>
<dbReference type="GO" id="GO:0052861">
    <property type="term" value="F:endo-1,3(4)-beta-glucanase activity"/>
    <property type="evidence" value="ECO:0007669"/>
    <property type="project" value="InterPro"/>
</dbReference>
<organism evidence="13 14">
    <name type="scientific">Pleurostoma richardsiae</name>
    <dbReference type="NCBI Taxonomy" id="41990"/>
    <lineage>
        <taxon>Eukaryota</taxon>
        <taxon>Fungi</taxon>
        <taxon>Dikarya</taxon>
        <taxon>Ascomycota</taxon>
        <taxon>Pezizomycotina</taxon>
        <taxon>Sordariomycetes</taxon>
        <taxon>Sordariomycetidae</taxon>
        <taxon>Calosphaeriales</taxon>
        <taxon>Pleurostomataceae</taxon>
        <taxon>Pleurostoma</taxon>
    </lineage>
</organism>
<evidence type="ECO:0000256" key="10">
    <source>
        <dbReference type="SAM" id="SignalP"/>
    </source>
</evidence>
<dbReference type="Proteomes" id="UP001174694">
    <property type="component" value="Unassembled WGS sequence"/>
</dbReference>
<dbReference type="Gene3D" id="1.10.287.1170">
    <property type="entry name" value="glycoside hydrolase family 81 endo-[beta] glucanase"/>
    <property type="match status" value="1"/>
</dbReference>
<feature type="domain" description="Glycosyl hydrolase family 81 C-terminal" evidence="12">
    <location>
        <begin position="642"/>
        <end position="990"/>
    </location>
</feature>
<dbReference type="Gene3D" id="2.70.98.30">
    <property type="entry name" value="Golgi alpha-mannosidase II, domain 4"/>
    <property type="match status" value="1"/>
</dbReference>
<gene>
    <name evidence="13" type="ORF">NKR23_g3306</name>
</gene>
<feature type="domain" description="Glycosyl hydrolase family 81 N-terminal" evidence="11">
    <location>
        <begin position="322"/>
        <end position="634"/>
    </location>
</feature>
<evidence type="ECO:0000256" key="2">
    <source>
        <dbReference type="ARBA" id="ARBA00010730"/>
    </source>
</evidence>
<evidence type="ECO:0000256" key="3">
    <source>
        <dbReference type="ARBA" id="ARBA00012780"/>
    </source>
</evidence>
<proteinExistence type="inferred from homology"/>
<evidence type="ECO:0000256" key="4">
    <source>
        <dbReference type="ARBA" id="ARBA00022801"/>
    </source>
</evidence>
<dbReference type="PANTHER" id="PTHR31983">
    <property type="entry name" value="ENDO-1,3(4)-BETA-GLUCANASE 1"/>
    <property type="match status" value="1"/>
</dbReference>
<evidence type="ECO:0000256" key="8">
    <source>
        <dbReference type="ARBA" id="ARBA00023326"/>
    </source>
</evidence>
<dbReference type="PROSITE" id="PS52008">
    <property type="entry name" value="GH81"/>
    <property type="match status" value="1"/>
</dbReference>
<dbReference type="GO" id="GO:0009986">
    <property type="term" value="C:cell surface"/>
    <property type="evidence" value="ECO:0007669"/>
    <property type="project" value="TreeGrafter"/>
</dbReference>
<sequence length="999" mass="106591">MMNKLKPRSSSGPISMSPLVRMLCWSILLTAVQVARAQEWCICECSENENHHGRAKTITLLQTVTVRETRTITYHRTVSPHETVVIDPQETVGADPAVTSGLGPHESVIEDPSGSVIVLVPDPSGTSAVDPQETYDPRESYAPQGTTDPVVIRVSTVPLTATVPIVTSVVSSQTVQILPSLTASISGTSGTLVTSLETSGRPSSVPLLTDAISSPTSLLSAATSLRSSLSSSASASVSASVLFVNQSSTAVGTAVGTGASTGSAVEATSAMAPTTLVDDIFVAIATDAPPAVISQRSDHPVPRQGIITSGGTTLARRAAGDASSYPIETNKFYANAFLSQQTSPSYLHPYVLNWVRNVGPVVSWGMGVSHVDASQRVYGSTNTIGAASYFINPINIHSFIISAAGLQGNTVLTTQNITAGSVLVSLAPGDGLTPYVQFPFVQGAGFVTAIFKGAVPYIQSGVFFRTVTRAARSPKAGVTKYSFLLEDGHTWYLYAHNTSGTALNLQVVNNSLAAATDPFYGTIQIAKEPGSAEGLYDEACGAYATGVQLSGSAQGTVGTYKFNFEKAGMSDAPLLMYALPHHIESFDTATLASVNTSVQLQTTTKGVSTAVLADSWTMIEPEMPVNMSFAPWTPSAGALTNMSASVKATIRAAAAVEVSQNMSTQSDQASMYYGGKALNKFAWIIYVINDILGDTALAQAGLDQLKQAFTRFTSNTQQYPLVYESAWGGVVSSSTYTTGDSGMDFGNTYYNDHHFHYGYFVLAAAVIGYLDPSWMEDNRAYVNTLLRDYANPSESDPWFPVWRSFDWYHGHSWAHGLYDTMDGKDQESSSEDVMSAYAMKMWGTVSGDAAMAARGNLLLAVMARSMGKYYLYRSDNDVEPSEFIPNKVAGILFENKIDHTTYFGTNVEYIQGIHMLPLLPSSPLVRSAAFVEEEWATWFSDGRADVDGGWRGILYGNLATAEPGTAWDFFTSSSFDSSYLDGGASLTWYLAFAGALANA</sequence>
<dbReference type="GO" id="GO:0042973">
    <property type="term" value="F:glucan endo-1,3-beta-D-glucosidase activity"/>
    <property type="evidence" value="ECO:0007669"/>
    <property type="project" value="UniProtKB-EC"/>
</dbReference>
<dbReference type="EMBL" id="JANBVO010000006">
    <property type="protein sequence ID" value="KAJ9151112.1"/>
    <property type="molecule type" value="Genomic_DNA"/>
</dbReference>
<protein>
    <recommendedName>
        <fullName evidence="3">glucan endo-1,3-beta-D-glucosidase</fullName>
        <ecNumber evidence="3">3.2.1.39</ecNumber>
    </recommendedName>
</protein>
<reference evidence="13" key="1">
    <citation type="submission" date="2022-07" db="EMBL/GenBank/DDBJ databases">
        <title>Fungi with potential for degradation of polypropylene.</title>
        <authorList>
            <person name="Gostincar C."/>
        </authorList>
    </citation>
    <scope>NUCLEOTIDE SEQUENCE</scope>
    <source>
        <strain evidence="13">EXF-13308</strain>
    </source>
</reference>
<dbReference type="Pfam" id="PF17652">
    <property type="entry name" value="Glyco_hydro81C"/>
    <property type="match status" value="1"/>
</dbReference>
<evidence type="ECO:0000313" key="14">
    <source>
        <dbReference type="Proteomes" id="UP001174694"/>
    </source>
</evidence>
<evidence type="ECO:0000256" key="7">
    <source>
        <dbReference type="ARBA" id="ARBA00023316"/>
    </source>
</evidence>
<comment type="catalytic activity">
    <reaction evidence="1">
        <text>Hydrolysis of (1-&gt;3)-beta-D-glucosidic linkages in (1-&gt;3)-beta-D-glucans.</text>
        <dbReference type="EC" id="3.2.1.39"/>
    </reaction>
</comment>
<feature type="chain" id="PRO_5041211984" description="glucan endo-1,3-beta-D-glucosidase" evidence="10">
    <location>
        <begin position="38"/>
        <end position="999"/>
    </location>
</feature>
<evidence type="ECO:0000259" key="11">
    <source>
        <dbReference type="Pfam" id="PF03639"/>
    </source>
</evidence>
<evidence type="ECO:0000256" key="1">
    <source>
        <dbReference type="ARBA" id="ARBA00000382"/>
    </source>
</evidence>
<name>A0AA38VTR9_9PEZI</name>
<dbReference type="InterPro" id="IPR040451">
    <property type="entry name" value="GH81_N"/>
</dbReference>
<keyword evidence="8" id="KW-0624">Polysaccharide degradation</keyword>
<dbReference type="GO" id="GO:0071555">
    <property type="term" value="P:cell wall organization"/>
    <property type="evidence" value="ECO:0007669"/>
    <property type="project" value="UniProtKB-KW"/>
</dbReference>
<dbReference type="GO" id="GO:0000272">
    <property type="term" value="P:polysaccharide catabolic process"/>
    <property type="evidence" value="ECO:0007669"/>
    <property type="project" value="UniProtKB-KW"/>
</dbReference>
<dbReference type="FunFam" id="1.10.287.1170:FF:000001">
    <property type="entry name" value="Endo-1,3-beta-glucanase Engl1"/>
    <property type="match status" value="1"/>
</dbReference>
<dbReference type="InterPro" id="IPR005200">
    <property type="entry name" value="Endo-beta-glucanase"/>
</dbReference>
<dbReference type="EC" id="3.2.1.39" evidence="3"/>
<keyword evidence="6" id="KW-0326">Glycosidase</keyword>
<keyword evidence="7" id="KW-0961">Cell wall biogenesis/degradation</keyword>
<evidence type="ECO:0000256" key="6">
    <source>
        <dbReference type="ARBA" id="ARBA00023295"/>
    </source>
</evidence>
<keyword evidence="4 13" id="KW-0378">Hydrolase</keyword>
<evidence type="ECO:0000256" key="5">
    <source>
        <dbReference type="ARBA" id="ARBA00023277"/>
    </source>
</evidence>
<accession>A0AA38VTR9</accession>
<dbReference type="PANTHER" id="PTHR31983:SF0">
    <property type="entry name" value="GLUCAN ENDO-1,3-BETA-D-GLUCOSIDASE 2"/>
    <property type="match status" value="1"/>
</dbReference>
<dbReference type="AlphaFoldDB" id="A0AA38VTR9"/>
<keyword evidence="10" id="KW-0732">Signal</keyword>
<feature type="signal peptide" evidence="10">
    <location>
        <begin position="1"/>
        <end position="37"/>
    </location>
</feature>
<dbReference type="Pfam" id="PF03639">
    <property type="entry name" value="Glyco_hydro_81"/>
    <property type="match status" value="1"/>
</dbReference>
<dbReference type="InterPro" id="IPR040720">
    <property type="entry name" value="GH81_C"/>
</dbReference>
<evidence type="ECO:0000313" key="13">
    <source>
        <dbReference type="EMBL" id="KAJ9151112.1"/>
    </source>
</evidence>
<feature type="region of interest" description="Disordered" evidence="9">
    <location>
        <begin position="124"/>
        <end position="144"/>
    </location>
</feature>
<evidence type="ECO:0000256" key="9">
    <source>
        <dbReference type="SAM" id="MobiDB-lite"/>
    </source>
</evidence>
<keyword evidence="14" id="KW-1185">Reference proteome</keyword>
<comment type="similarity">
    <text evidence="2">Belongs to the glycosyl hydrolase 81 family.</text>
</comment>
<comment type="caution">
    <text evidence="13">The sequence shown here is derived from an EMBL/GenBank/DDBJ whole genome shotgun (WGS) entry which is preliminary data.</text>
</comment>
<evidence type="ECO:0000259" key="12">
    <source>
        <dbReference type="Pfam" id="PF17652"/>
    </source>
</evidence>